<reference evidence="2" key="1">
    <citation type="journal article" date="2020" name="Stud. Mycol.">
        <title>101 Dothideomycetes genomes: a test case for predicting lifestyles and emergence of pathogens.</title>
        <authorList>
            <person name="Haridas S."/>
            <person name="Albert R."/>
            <person name="Binder M."/>
            <person name="Bloem J."/>
            <person name="Labutti K."/>
            <person name="Salamov A."/>
            <person name="Andreopoulos B."/>
            <person name="Baker S."/>
            <person name="Barry K."/>
            <person name="Bills G."/>
            <person name="Bluhm B."/>
            <person name="Cannon C."/>
            <person name="Castanera R."/>
            <person name="Culley D."/>
            <person name="Daum C."/>
            <person name="Ezra D."/>
            <person name="Gonzalez J."/>
            <person name="Henrissat B."/>
            <person name="Kuo A."/>
            <person name="Liang C."/>
            <person name="Lipzen A."/>
            <person name="Lutzoni F."/>
            <person name="Magnuson J."/>
            <person name="Mondo S."/>
            <person name="Nolan M."/>
            <person name="Ohm R."/>
            <person name="Pangilinan J."/>
            <person name="Park H.-J."/>
            <person name="Ramirez L."/>
            <person name="Alfaro M."/>
            <person name="Sun H."/>
            <person name="Tritt A."/>
            <person name="Yoshinaga Y."/>
            <person name="Zwiers L.-H."/>
            <person name="Turgeon B."/>
            <person name="Goodwin S."/>
            <person name="Spatafora J."/>
            <person name="Crous P."/>
            <person name="Grigoriev I."/>
        </authorList>
    </citation>
    <scope>NUCLEOTIDE SEQUENCE</scope>
    <source>
        <strain evidence="2">CBS 113389</strain>
    </source>
</reference>
<dbReference type="AlphaFoldDB" id="A0A6A6PT23"/>
<name>A0A6A6PT23_9PEZI</name>
<dbReference type="Gene3D" id="3.40.50.150">
    <property type="entry name" value="Vaccinia Virus protein VP39"/>
    <property type="match status" value="1"/>
</dbReference>
<evidence type="ECO:0000313" key="3">
    <source>
        <dbReference type="Proteomes" id="UP000799767"/>
    </source>
</evidence>
<keyword evidence="2" id="KW-0808">Transferase</keyword>
<feature type="transmembrane region" description="Helical" evidence="1">
    <location>
        <begin position="145"/>
        <end position="170"/>
    </location>
</feature>
<keyword evidence="1" id="KW-0472">Membrane</keyword>
<protein>
    <submittedName>
        <fullName evidence="2">S-adenosyl-L-methionine-dependent methyltransferase</fullName>
    </submittedName>
</protein>
<dbReference type="GO" id="GO:0008168">
    <property type="term" value="F:methyltransferase activity"/>
    <property type="evidence" value="ECO:0007669"/>
    <property type="project" value="UniProtKB-KW"/>
</dbReference>
<evidence type="ECO:0000313" key="2">
    <source>
        <dbReference type="EMBL" id="KAF2482834.1"/>
    </source>
</evidence>
<proteinExistence type="predicted"/>
<organism evidence="2 3">
    <name type="scientific">Neohortaea acidophila</name>
    <dbReference type="NCBI Taxonomy" id="245834"/>
    <lineage>
        <taxon>Eukaryota</taxon>
        <taxon>Fungi</taxon>
        <taxon>Dikarya</taxon>
        <taxon>Ascomycota</taxon>
        <taxon>Pezizomycotina</taxon>
        <taxon>Dothideomycetes</taxon>
        <taxon>Dothideomycetidae</taxon>
        <taxon>Mycosphaerellales</taxon>
        <taxon>Teratosphaeriaceae</taxon>
        <taxon>Neohortaea</taxon>
    </lineage>
</organism>
<keyword evidence="1" id="KW-0812">Transmembrane</keyword>
<dbReference type="GO" id="GO:0032259">
    <property type="term" value="P:methylation"/>
    <property type="evidence" value="ECO:0007669"/>
    <property type="project" value="UniProtKB-KW"/>
</dbReference>
<gene>
    <name evidence="2" type="ORF">BDY17DRAFT_317376</name>
</gene>
<keyword evidence="3" id="KW-1185">Reference proteome</keyword>
<dbReference type="Proteomes" id="UP000799767">
    <property type="component" value="Unassembled WGS sequence"/>
</dbReference>
<evidence type="ECO:0000256" key="1">
    <source>
        <dbReference type="SAM" id="Phobius"/>
    </source>
</evidence>
<keyword evidence="2" id="KW-0489">Methyltransferase</keyword>
<feature type="transmembrane region" description="Helical" evidence="1">
    <location>
        <begin position="82"/>
        <end position="103"/>
    </location>
</feature>
<dbReference type="OrthoDB" id="2016285at2759"/>
<keyword evidence="1" id="KW-1133">Transmembrane helix</keyword>
<dbReference type="SUPFAM" id="SSF53335">
    <property type="entry name" value="S-adenosyl-L-methionine-dependent methyltransferases"/>
    <property type="match status" value="1"/>
</dbReference>
<dbReference type="RefSeq" id="XP_033589404.1">
    <property type="nucleotide sequence ID" value="XM_033736096.1"/>
</dbReference>
<dbReference type="EMBL" id="MU001636">
    <property type="protein sequence ID" value="KAF2482834.1"/>
    <property type="molecule type" value="Genomic_DNA"/>
</dbReference>
<dbReference type="GeneID" id="54477098"/>
<sequence>MAGISAAVSQTALAPVFGSLEVDMNHQEFLIASVVAGFGLRHFVENIPPGLVGKAAVTYAFWIPPVQFYLSRLSGVLGPQVGPIVVSLFTSHILLVLVVYACAEAVEQLQLAARYGAWYGFIAPAIFGLWHINTVTAWTRSSLPGLAYVSSFFVPVTLQLILACIMAFFVPSKLGLMGALPGLLHTIYFNPHLETEVALNQLNSTLHSHNWSLLDRSWSNTGYLSVLENLDTNYRVLRCDHSLLGGKWLLTPQRRELEGWTVDEPVYPVFEMLEAVRLLDLQPSVPDSQASALVIGLGTGTAPGALLAHGINTTVVEVDPIIHQYAVKHFGLPPTYISYVADAMEWVGSAAENKTTKYDYIIHDVFTGGAEPLNLFTNVFLYNLRSLLQPAGAIALNYAGDPKLPLTTSVLNTIDKTFDGQCKIYREPPAEEAFGRKAGGDFDEFHAVRDEDFINMVIFCRNSPGPVTFRQPAPTDFLGSRSREAHLLPRANLEIPFPLQHSSNRSAVLEYQILRPGDEMKYYTQQAQSAIRHWHIMRQVLPAAIWELW</sequence>
<accession>A0A6A6PT23</accession>
<feature type="transmembrane region" description="Helical" evidence="1">
    <location>
        <begin position="115"/>
        <end position="133"/>
    </location>
</feature>
<dbReference type="NCBIfam" id="NF037959">
    <property type="entry name" value="MFS_SpdSyn"/>
    <property type="match status" value="1"/>
</dbReference>
<dbReference type="InterPro" id="IPR029063">
    <property type="entry name" value="SAM-dependent_MTases_sf"/>
</dbReference>